<organism evidence="1 2">
    <name type="scientific">Dioscorea alata</name>
    <name type="common">Purple yam</name>
    <dbReference type="NCBI Taxonomy" id="55571"/>
    <lineage>
        <taxon>Eukaryota</taxon>
        <taxon>Viridiplantae</taxon>
        <taxon>Streptophyta</taxon>
        <taxon>Embryophyta</taxon>
        <taxon>Tracheophyta</taxon>
        <taxon>Spermatophyta</taxon>
        <taxon>Magnoliopsida</taxon>
        <taxon>Liliopsida</taxon>
        <taxon>Dioscoreales</taxon>
        <taxon>Dioscoreaceae</taxon>
        <taxon>Dioscorea</taxon>
    </lineage>
</organism>
<dbReference type="Proteomes" id="UP000827976">
    <property type="component" value="Chromosome 10"/>
</dbReference>
<evidence type="ECO:0000313" key="1">
    <source>
        <dbReference type="EMBL" id="KAH7670369.1"/>
    </source>
</evidence>
<keyword evidence="1" id="KW-0687">Ribonucleoprotein</keyword>
<proteinExistence type="predicted"/>
<comment type="caution">
    <text evidence="1">The sequence shown here is derived from an EMBL/GenBank/DDBJ whole genome shotgun (WGS) entry which is preliminary data.</text>
</comment>
<sequence>MIREGLLEPPKPKIKMSNLMKVLCSEATQDPTKLEMEIRTATAEGKQAHVDRNTARKLTPVERCDKKERKLFEDPNTLETLLSIYKMNDLSHSQTRFKVYVNANQIVL</sequence>
<protein>
    <submittedName>
        <fullName evidence="1">U4/U6 small nuclear ribonucleoprotein Prp3 protein</fullName>
    </submittedName>
</protein>
<dbReference type="EMBL" id="CM037020">
    <property type="protein sequence ID" value="KAH7670369.1"/>
    <property type="molecule type" value="Genomic_DNA"/>
</dbReference>
<name>A0ACB7V9E7_DIOAL</name>
<keyword evidence="2" id="KW-1185">Reference proteome</keyword>
<gene>
    <name evidence="1" type="ORF">IHE45_10G021400</name>
</gene>
<evidence type="ECO:0000313" key="2">
    <source>
        <dbReference type="Proteomes" id="UP000827976"/>
    </source>
</evidence>
<reference evidence="2" key="1">
    <citation type="journal article" date="2022" name="Nat. Commun.">
        <title>Chromosome evolution and the genetic basis of agronomically important traits in greater yam.</title>
        <authorList>
            <person name="Bredeson J.V."/>
            <person name="Lyons J.B."/>
            <person name="Oniyinde I.O."/>
            <person name="Okereke N.R."/>
            <person name="Kolade O."/>
            <person name="Nnabue I."/>
            <person name="Nwadili C.O."/>
            <person name="Hribova E."/>
            <person name="Parker M."/>
            <person name="Nwogha J."/>
            <person name="Shu S."/>
            <person name="Carlson J."/>
            <person name="Kariba R."/>
            <person name="Muthemba S."/>
            <person name="Knop K."/>
            <person name="Barton G.J."/>
            <person name="Sherwood A.V."/>
            <person name="Lopez-Montes A."/>
            <person name="Asiedu R."/>
            <person name="Jamnadass R."/>
            <person name="Muchugi A."/>
            <person name="Goodstein D."/>
            <person name="Egesi C.N."/>
            <person name="Featherston J."/>
            <person name="Asfaw A."/>
            <person name="Simpson G.G."/>
            <person name="Dolezel J."/>
            <person name="Hendre P.S."/>
            <person name="Van Deynze A."/>
            <person name="Kumar P.L."/>
            <person name="Obidiegwu J.E."/>
            <person name="Bhattacharjee R."/>
            <person name="Rokhsar D.S."/>
        </authorList>
    </citation>
    <scope>NUCLEOTIDE SEQUENCE [LARGE SCALE GENOMIC DNA]</scope>
    <source>
        <strain evidence="2">cv. TDa95/00328</strain>
    </source>
</reference>
<accession>A0ACB7V9E7</accession>